<evidence type="ECO:0000256" key="2">
    <source>
        <dbReference type="ARBA" id="ARBA00023016"/>
    </source>
</evidence>
<evidence type="ECO:0000313" key="6">
    <source>
        <dbReference type="EMBL" id="CAH2286287.1"/>
    </source>
</evidence>
<organism evidence="6 7">
    <name type="scientific">Pelobates cultripes</name>
    <name type="common">Western spadefoot toad</name>
    <dbReference type="NCBI Taxonomy" id="61616"/>
    <lineage>
        <taxon>Eukaryota</taxon>
        <taxon>Metazoa</taxon>
        <taxon>Chordata</taxon>
        <taxon>Craniata</taxon>
        <taxon>Vertebrata</taxon>
        <taxon>Euteleostomi</taxon>
        <taxon>Amphibia</taxon>
        <taxon>Batrachia</taxon>
        <taxon>Anura</taxon>
        <taxon>Pelobatoidea</taxon>
        <taxon>Pelobatidae</taxon>
        <taxon>Pelobates</taxon>
    </lineage>
</organism>
<sequence>MANSCSLCVGKISLSPEGILQESGGGAGQQCIDKLIQFLLSLVQSNRILGVKRKIPLMLNDTSSAHPLPKYSRQYSLEPVHGATSYPASLSGYTGSSLYATDTSPGPIISDVTELPQSSPSVSPNPSLEGRCSPVILIKDEPLTPDSPAASEQSLTPPEPEDNFPSPSTFIDSILQDSEPSDAPLSAQARTPPNAPEPCLSVACLDNISSSRQMAEISRLFSSSSSSLQGRTELGLDMSVYVFGACRHLSICPMTPLYVAETICSTLTAVIGPR</sequence>
<dbReference type="Proteomes" id="UP001295444">
    <property type="component" value="Chromosome 04"/>
</dbReference>
<feature type="domain" description="Vertebrate heat shock transcription factor C-terminal" evidence="5">
    <location>
        <begin position="93"/>
        <end position="208"/>
    </location>
</feature>
<feature type="compositionally biased region" description="Low complexity" evidence="4">
    <location>
        <begin position="116"/>
        <end position="127"/>
    </location>
</feature>
<evidence type="ECO:0000313" key="7">
    <source>
        <dbReference type="Proteomes" id="UP001295444"/>
    </source>
</evidence>
<feature type="region of interest" description="Disordered" evidence="4">
    <location>
        <begin position="104"/>
        <end position="195"/>
    </location>
</feature>
<proteinExistence type="predicted"/>
<feature type="compositionally biased region" description="Polar residues" evidence="4">
    <location>
        <begin position="165"/>
        <end position="178"/>
    </location>
</feature>
<reference evidence="6" key="1">
    <citation type="submission" date="2022-03" db="EMBL/GenBank/DDBJ databases">
        <authorList>
            <person name="Alioto T."/>
            <person name="Alioto T."/>
            <person name="Gomez Garrido J."/>
        </authorList>
    </citation>
    <scope>NUCLEOTIDE SEQUENCE</scope>
</reference>
<dbReference type="GO" id="GO:0003677">
    <property type="term" value="F:DNA binding"/>
    <property type="evidence" value="ECO:0007669"/>
    <property type="project" value="InterPro"/>
</dbReference>
<dbReference type="InterPro" id="IPR010542">
    <property type="entry name" value="Vert_HSTF_C"/>
</dbReference>
<gene>
    <name evidence="6" type="ORF">PECUL_23A017188</name>
</gene>
<dbReference type="Pfam" id="PF06546">
    <property type="entry name" value="Vert_HS_TF"/>
    <property type="match status" value="1"/>
</dbReference>
<dbReference type="AlphaFoldDB" id="A0AAD1S2R0"/>
<name>A0AAD1S2R0_PELCU</name>
<keyword evidence="2 6" id="KW-0346">Stress response</keyword>
<keyword evidence="3" id="KW-0804">Transcription</keyword>
<evidence type="ECO:0000256" key="3">
    <source>
        <dbReference type="ARBA" id="ARBA00023163"/>
    </source>
</evidence>
<evidence type="ECO:0000256" key="4">
    <source>
        <dbReference type="SAM" id="MobiDB-lite"/>
    </source>
</evidence>
<keyword evidence="1" id="KW-0805">Transcription regulation</keyword>
<evidence type="ECO:0000256" key="1">
    <source>
        <dbReference type="ARBA" id="ARBA00023015"/>
    </source>
</evidence>
<accession>A0AAD1S2R0</accession>
<dbReference type="GO" id="GO:0003700">
    <property type="term" value="F:DNA-binding transcription factor activity"/>
    <property type="evidence" value="ECO:0007669"/>
    <property type="project" value="InterPro"/>
</dbReference>
<keyword evidence="7" id="KW-1185">Reference proteome</keyword>
<dbReference type="EMBL" id="OW240915">
    <property type="protein sequence ID" value="CAH2286287.1"/>
    <property type="molecule type" value="Genomic_DNA"/>
</dbReference>
<evidence type="ECO:0000259" key="5">
    <source>
        <dbReference type="Pfam" id="PF06546"/>
    </source>
</evidence>
<protein>
    <submittedName>
        <fullName evidence="6">Heat shock factor 1 isoform X1</fullName>
    </submittedName>
</protein>